<dbReference type="KEGG" id="salq:SYNTR_1832"/>
<name>A0A6I6DE98_9FIRM</name>
<dbReference type="EMBL" id="CP046457">
    <property type="protein sequence ID" value="QGU00426.1"/>
    <property type="molecule type" value="Genomic_DNA"/>
</dbReference>
<proteinExistence type="predicted"/>
<sequence>MRELIYIFEKELSKHCISILLLYLNSLKNGYIMFIAFYQLIL</sequence>
<protein>
    <submittedName>
        <fullName evidence="2">Uncharacterized protein</fullName>
    </submittedName>
</protein>
<feature type="transmembrane region" description="Helical" evidence="1">
    <location>
        <begin position="20"/>
        <end position="41"/>
    </location>
</feature>
<evidence type="ECO:0000313" key="2">
    <source>
        <dbReference type="EMBL" id="QGU00426.1"/>
    </source>
</evidence>
<reference evidence="3" key="1">
    <citation type="journal article" date="2019" name="Microbiology">
        <title>Complete Genome Sequence of an Uncultured Bacterium of the Candidate Phylum Bipolaricaulota.</title>
        <authorList>
            <person name="Kadnikov V.V."/>
            <person name="Mardanov A.V."/>
            <person name="Beletsky A.V."/>
            <person name="Frank Y.A."/>
            <person name="Karnachuk O.V."/>
            <person name="Ravin N.V."/>
        </authorList>
    </citation>
    <scope>NUCLEOTIDE SEQUENCE [LARGE SCALE GENOMIC DNA]</scope>
</reference>
<keyword evidence="1" id="KW-1133">Transmembrane helix</keyword>
<organism evidence="2 3">
    <name type="scientific">Candidatus Syntrophocurvum alkaliphilum</name>
    <dbReference type="NCBI Taxonomy" id="2293317"/>
    <lineage>
        <taxon>Bacteria</taxon>
        <taxon>Bacillati</taxon>
        <taxon>Bacillota</taxon>
        <taxon>Clostridia</taxon>
        <taxon>Eubacteriales</taxon>
        <taxon>Syntrophomonadaceae</taxon>
        <taxon>Candidatus Syntrophocurvum</taxon>
    </lineage>
</organism>
<accession>A0A6I6DE98</accession>
<evidence type="ECO:0000313" key="3">
    <source>
        <dbReference type="Proteomes" id="UP000426444"/>
    </source>
</evidence>
<gene>
    <name evidence="2" type="ORF">SYNTR_1832</name>
</gene>
<dbReference type="Proteomes" id="UP000426444">
    <property type="component" value="Chromosome"/>
</dbReference>
<keyword evidence="3" id="KW-1185">Reference proteome</keyword>
<keyword evidence="1" id="KW-0812">Transmembrane</keyword>
<dbReference type="AlphaFoldDB" id="A0A6I6DE98"/>
<keyword evidence="1" id="KW-0472">Membrane</keyword>
<evidence type="ECO:0000256" key="1">
    <source>
        <dbReference type="SAM" id="Phobius"/>
    </source>
</evidence>